<keyword evidence="2" id="KW-1185">Reference proteome</keyword>
<organism evidence="1 2">
    <name type="scientific">Actinomycetospora corticicola</name>
    <dbReference type="NCBI Taxonomy" id="663602"/>
    <lineage>
        <taxon>Bacteria</taxon>
        <taxon>Bacillati</taxon>
        <taxon>Actinomycetota</taxon>
        <taxon>Actinomycetes</taxon>
        <taxon>Pseudonocardiales</taxon>
        <taxon>Pseudonocardiaceae</taxon>
        <taxon>Actinomycetospora</taxon>
    </lineage>
</organism>
<gene>
    <name evidence="1" type="ORF">BJ983_003910</name>
</gene>
<sequence>MTAAAHRCGGWTSRAEVRRHEVTTVQLLPHHLRAGQLPLAAVGEVVHVTPMIYASEVDALRCRPARLWDLDPYGTVVACGVLGVDTVPALDGDGVGDLGVLVVGERSLPLNCAGMSTAPDLGAGRPVYVEGSVYLDVDVRAHAATDRAFRLRAVRRYRLRPGGAPPRTEHLDRIPGAEGIDDDVFLHVADLVDPAVDADVAAAQP</sequence>
<dbReference type="AlphaFoldDB" id="A0A7Y9J712"/>
<evidence type="ECO:0000313" key="2">
    <source>
        <dbReference type="Proteomes" id="UP000535890"/>
    </source>
</evidence>
<dbReference type="Proteomes" id="UP000535890">
    <property type="component" value="Unassembled WGS sequence"/>
</dbReference>
<accession>A0A7Y9J712</accession>
<evidence type="ECO:0000313" key="1">
    <source>
        <dbReference type="EMBL" id="NYD37808.1"/>
    </source>
</evidence>
<dbReference type="RefSeq" id="WP_179795340.1">
    <property type="nucleotide sequence ID" value="NZ_BAABHP010000025.1"/>
</dbReference>
<comment type="caution">
    <text evidence="1">The sequence shown here is derived from an EMBL/GenBank/DDBJ whole genome shotgun (WGS) entry which is preliminary data.</text>
</comment>
<name>A0A7Y9J712_9PSEU</name>
<proteinExistence type="predicted"/>
<dbReference type="EMBL" id="JACCBN010000001">
    <property type="protein sequence ID" value="NYD37808.1"/>
    <property type="molecule type" value="Genomic_DNA"/>
</dbReference>
<protein>
    <submittedName>
        <fullName evidence="1">Uncharacterized protein</fullName>
    </submittedName>
</protein>
<reference evidence="1 2" key="1">
    <citation type="submission" date="2020-07" db="EMBL/GenBank/DDBJ databases">
        <title>Sequencing the genomes of 1000 actinobacteria strains.</title>
        <authorList>
            <person name="Klenk H.-P."/>
        </authorList>
    </citation>
    <scope>NUCLEOTIDE SEQUENCE [LARGE SCALE GENOMIC DNA]</scope>
    <source>
        <strain evidence="1 2">DSM 45772</strain>
    </source>
</reference>